<evidence type="ECO:0000313" key="2">
    <source>
        <dbReference type="Proteomes" id="UP000600247"/>
    </source>
</evidence>
<gene>
    <name evidence="1" type="ORF">GCM10010918_45570</name>
</gene>
<organism evidence="1 2">
    <name type="scientific">Paenibacillus radicis</name>
    <name type="common">ex Gao et al. 2016</name>
    <dbReference type="NCBI Taxonomy" id="1737354"/>
    <lineage>
        <taxon>Bacteria</taxon>
        <taxon>Bacillati</taxon>
        <taxon>Bacillota</taxon>
        <taxon>Bacilli</taxon>
        <taxon>Bacillales</taxon>
        <taxon>Paenibacillaceae</taxon>
        <taxon>Paenibacillus</taxon>
    </lineage>
</organism>
<dbReference type="InterPro" id="IPR016024">
    <property type="entry name" value="ARM-type_fold"/>
</dbReference>
<dbReference type="InterPro" id="IPR011989">
    <property type="entry name" value="ARM-like"/>
</dbReference>
<evidence type="ECO:0000313" key="1">
    <source>
        <dbReference type="EMBL" id="GGG82932.1"/>
    </source>
</evidence>
<proteinExistence type="predicted"/>
<evidence type="ECO:0008006" key="3">
    <source>
        <dbReference type="Google" id="ProtNLM"/>
    </source>
</evidence>
<name>A0A917HLE9_9BACL</name>
<comment type="caution">
    <text evidence="1">The sequence shown here is derived from an EMBL/GenBank/DDBJ whole genome shotgun (WGS) entry which is preliminary data.</text>
</comment>
<dbReference type="AlphaFoldDB" id="A0A917HLE9"/>
<keyword evidence="2" id="KW-1185">Reference proteome</keyword>
<accession>A0A917HLE9</accession>
<reference evidence="1 2" key="1">
    <citation type="journal article" date="2014" name="Int. J. Syst. Evol. Microbiol.">
        <title>Complete genome sequence of Corynebacterium casei LMG S-19264T (=DSM 44701T), isolated from a smear-ripened cheese.</title>
        <authorList>
            <consortium name="US DOE Joint Genome Institute (JGI-PGF)"/>
            <person name="Walter F."/>
            <person name="Albersmeier A."/>
            <person name="Kalinowski J."/>
            <person name="Ruckert C."/>
        </authorList>
    </citation>
    <scope>NUCLEOTIDE SEQUENCE [LARGE SCALE GENOMIC DNA]</scope>
    <source>
        <strain evidence="1 2">CGMCC 1.15286</strain>
    </source>
</reference>
<dbReference type="Gene3D" id="1.25.10.10">
    <property type="entry name" value="Leucine-rich Repeat Variant"/>
    <property type="match status" value="1"/>
</dbReference>
<dbReference type="SUPFAM" id="SSF48371">
    <property type="entry name" value="ARM repeat"/>
    <property type="match status" value="1"/>
</dbReference>
<sequence>MREETLNYSVLTYIENLEPKYMNESTLFDEVTVILFDYYDEKIDSFRIGGRLKDMFVLKDGTRAPYARIKDIDFAVMPRFCSHVVINREWNEIKFREDSNFFTSYYQQFIESESDPETVLIILDCYKTEGRDSMADCILSIAQGYSQGAEDLLLLLTEGAYLGEQAEVVEKLYNENSNQKLSEIWAFHCIQVGNLDAIQEIQDPMNVINLFHPTLMSDRTLKLLQIPDGLHMIILRWLEYEDPVIRIDTARTISRFAENSHNIAPYMNSLEARLHDHEQLRWHGQVSAYAASALYYSTVSKETRARALNILLDKLVDKDKKTSVNCSAAYTRYLIDESDYDAIDRLMKHKSKHVRTGVMRGFYAKVLSTDDVMERMRKQNKNIPLEPFDFSPVCERLLEGLQDDCLEARKFASEALRDAACKRGLDVTAAMPMMIEILSCGDSIIVQNAMAALKNSMWKIDSDLIKKALFATERLLQDNNKNVRQEAGIAAREAKNILMERENG</sequence>
<protein>
    <recommendedName>
        <fullName evidence="3">HEAT repeat domain-containing protein</fullName>
    </recommendedName>
</protein>
<dbReference type="EMBL" id="BMHY01000011">
    <property type="protein sequence ID" value="GGG82932.1"/>
    <property type="molecule type" value="Genomic_DNA"/>
</dbReference>
<dbReference type="Proteomes" id="UP000600247">
    <property type="component" value="Unassembled WGS sequence"/>
</dbReference>